<feature type="domain" description="HIT" evidence="5">
    <location>
        <begin position="23"/>
        <end position="133"/>
    </location>
</feature>
<evidence type="ECO:0000313" key="6">
    <source>
        <dbReference type="EMBL" id="KPL76528.1"/>
    </source>
</evidence>
<feature type="binding site" evidence="3">
    <location>
        <begin position="112"/>
        <end position="115"/>
    </location>
    <ligand>
        <name>substrate</name>
    </ligand>
</feature>
<keyword evidence="7" id="KW-1185">Reference proteome</keyword>
<dbReference type="Proteomes" id="UP000050417">
    <property type="component" value="Unassembled WGS sequence"/>
</dbReference>
<dbReference type="PANTHER" id="PTHR42997">
    <property type="entry name" value="HIT FAMILY HYDROLASE"/>
    <property type="match status" value="1"/>
</dbReference>
<keyword evidence="1" id="KW-0547">Nucleotide-binding</keyword>
<dbReference type="SUPFAM" id="SSF54197">
    <property type="entry name" value="HIT-like"/>
    <property type="match status" value="1"/>
</dbReference>
<feature type="short sequence motif" description="Histidine triad motif" evidence="4">
    <location>
        <begin position="118"/>
        <end position="122"/>
    </location>
</feature>
<dbReference type="AlphaFoldDB" id="A0A0P6Y4K0"/>
<evidence type="ECO:0000313" key="7">
    <source>
        <dbReference type="Proteomes" id="UP000050417"/>
    </source>
</evidence>
<dbReference type="GO" id="GO:0000166">
    <property type="term" value="F:nucleotide binding"/>
    <property type="evidence" value="ECO:0007669"/>
    <property type="project" value="UniProtKB-KW"/>
</dbReference>
<accession>A0A0P6Y4K0</accession>
<dbReference type="RefSeq" id="WP_075063102.1">
    <property type="nucleotide sequence ID" value="NZ_LGCL01000025.1"/>
</dbReference>
<evidence type="ECO:0000256" key="2">
    <source>
        <dbReference type="PIRSR" id="PIRSR639383-1"/>
    </source>
</evidence>
<dbReference type="GO" id="GO:0016787">
    <property type="term" value="F:hydrolase activity"/>
    <property type="evidence" value="ECO:0007669"/>
    <property type="project" value="UniProtKB-KW"/>
</dbReference>
<evidence type="ECO:0000256" key="1">
    <source>
        <dbReference type="ARBA" id="ARBA00022741"/>
    </source>
</evidence>
<dbReference type="Pfam" id="PF01230">
    <property type="entry name" value="HIT"/>
    <property type="match status" value="1"/>
</dbReference>
<proteinExistence type="predicted"/>
<comment type="caution">
    <text evidence="6">The sequence shown here is derived from an EMBL/GenBank/DDBJ whole genome shotgun (WGS) entry which is preliminary data.</text>
</comment>
<organism evidence="6 7">
    <name type="scientific">Ornatilinea apprima</name>
    <dbReference type="NCBI Taxonomy" id="1134406"/>
    <lineage>
        <taxon>Bacteria</taxon>
        <taxon>Bacillati</taxon>
        <taxon>Chloroflexota</taxon>
        <taxon>Anaerolineae</taxon>
        <taxon>Anaerolineales</taxon>
        <taxon>Anaerolineaceae</taxon>
        <taxon>Ornatilinea</taxon>
    </lineage>
</organism>
<feature type="active site" description="Tele-AMP-histidine intermediate" evidence="2">
    <location>
        <position position="120"/>
    </location>
</feature>
<dbReference type="Gene3D" id="3.30.428.10">
    <property type="entry name" value="HIT-like"/>
    <property type="match status" value="1"/>
</dbReference>
<feature type="binding site" evidence="3">
    <location>
        <position position="122"/>
    </location>
    <ligand>
        <name>substrate</name>
    </ligand>
</feature>
<name>A0A0P6Y4K0_9CHLR</name>
<feature type="binding site" evidence="3">
    <location>
        <position position="50"/>
    </location>
    <ligand>
        <name>substrate</name>
    </ligand>
</feature>
<dbReference type="EMBL" id="LGCL01000025">
    <property type="protein sequence ID" value="KPL76528.1"/>
    <property type="molecule type" value="Genomic_DNA"/>
</dbReference>
<dbReference type="OrthoDB" id="9784774at2"/>
<dbReference type="InterPro" id="IPR039383">
    <property type="entry name" value="FHIT"/>
</dbReference>
<dbReference type="InterPro" id="IPR052908">
    <property type="entry name" value="AP-4-A_phosphorylase"/>
</dbReference>
<protein>
    <submittedName>
        <fullName evidence="6">HIT family hydrolase</fullName>
    </submittedName>
</protein>
<dbReference type="PANTHER" id="PTHR42997:SF1">
    <property type="entry name" value="AP-4-A PHOSPHORYLASE"/>
    <property type="match status" value="1"/>
</dbReference>
<dbReference type="STRING" id="1134406.ADN00_11205"/>
<dbReference type="CDD" id="cd01275">
    <property type="entry name" value="FHIT"/>
    <property type="match status" value="1"/>
</dbReference>
<evidence type="ECO:0000259" key="5">
    <source>
        <dbReference type="PROSITE" id="PS51084"/>
    </source>
</evidence>
<dbReference type="InterPro" id="IPR036265">
    <property type="entry name" value="HIT-like_sf"/>
</dbReference>
<sequence length="166" mass="19121">MDYLWSPWRMDYIKSDKTPHQCVFCEALKQNNDEEMLILTRAEHSFIILNRYPYNNGHLMVVPYAHKATLNELDAETRAEMMELLSKVESMLKMEYRPEGINMGVNIGAAAGAGVADHIHFHVVPRWNGDVNFMGAVALTRVLPEDLWQTYQRMKKAWEVIEAGGH</sequence>
<dbReference type="InterPro" id="IPR011146">
    <property type="entry name" value="HIT-like"/>
</dbReference>
<reference evidence="6 7" key="1">
    <citation type="submission" date="2015-07" db="EMBL/GenBank/DDBJ databases">
        <title>Genome sequence of Ornatilinea apprima DSM 23815.</title>
        <authorList>
            <person name="Hemp J."/>
            <person name="Ward L.M."/>
            <person name="Pace L.A."/>
            <person name="Fischer W.W."/>
        </authorList>
    </citation>
    <scope>NUCLEOTIDE SEQUENCE [LARGE SCALE GENOMIC DNA]</scope>
    <source>
        <strain evidence="6 7">P3M-1</strain>
    </source>
</reference>
<dbReference type="PROSITE" id="PS51084">
    <property type="entry name" value="HIT_2"/>
    <property type="match status" value="1"/>
</dbReference>
<evidence type="ECO:0000256" key="3">
    <source>
        <dbReference type="PIRSR" id="PIRSR639383-2"/>
    </source>
</evidence>
<evidence type="ECO:0000256" key="4">
    <source>
        <dbReference type="PROSITE-ProRule" id="PRU00464"/>
    </source>
</evidence>
<keyword evidence="6" id="KW-0378">Hydrolase</keyword>
<gene>
    <name evidence="6" type="ORF">ADN00_11205</name>
</gene>